<dbReference type="EMBL" id="KV424175">
    <property type="protein sequence ID" value="KZT50440.1"/>
    <property type="molecule type" value="Genomic_DNA"/>
</dbReference>
<dbReference type="AlphaFoldDB" id="A0A165C9C7"/>
<reference evidence="1 2" key="1">
    <citation type="journal article" date="2016" name="Mol. Biol. Evol.">
        <title>Comparative Genomics of Early-Diverging Mushroom-Forming Fungi Provides Insights into the Origins of Lignocellulose Decay Capabilities.</title>
        <authorList>
            <person name="Nagy L.G."/>
            <person name="Riley R."/>
            <person name="Tritt A."/>
            <person name="Adam C."/>
            <person name="Daum C."/>
            <person name="Floudas D."/>
            <person name="Sun H."/>
            <person name="Yadav J.S."/>
            <person name="Pangilinan J."/>
            <person name="Larsson K.H."/>
            <person name="Matsuura K."/>
            <person name="Barry K."/>
            <person name="Labutti K."/>
            <person name="Kuo R."/>
            <person name="Ohm R.A."/>
            <person name="Bhattacharya S.S."/>
            <person name="Shirouzu T."/>
            <person name="Yoshinaga Y."/>
            <person name="Martin F.M."/>
            <person name="Grigoriev I.V."/>
            <person name="Hibbett D.S."/>
        </authorList>
    </citation>
    <scope>NUCLEOTIDE SEQUENCE [LARGE SCALE GENOMIC DNA]</scope>
    <source>
        <strain evidence="1 2">HHB12733</strain>
    </source>
</reference>
<evidence type="ECO:0000313" key="2">
    <source>
        <dbReference type="Proteomes" id="UP000076842"/>
    </source>
</evidence>
<sequence>MSVASAVDPVNSGGPGVLDVQFMNICKASAPGREAAWARLVSDSLLPTTKTIINSVVSSDVRQYDSLTSKMVDLMGEDWLSSICLLVDNAVLSKSLSIDSLTPGLRRLMGPSWISRVVGSATSVLSSSSDPHRSVAFDPVAEIASMSFSDDEDIASLVTAHNGSHSSSMPASTVLGSKPSSGVSDILVLPSIHAPTTVNLKGPSFSSFDDDSTVGVPVSLSSLVLIVIASLISAVSTEGPPFGPDWCNKCIRKLLKQKKQSVASSALVQCSGSQKFSAKAGFGCDPCRVANLTCSLQRGMPSLLLSSDVC</sequence>
<gene>
    <name evidence="1" type="ORF">CALCODRAFT_513282</name>
</gene>
<keyword evidence="2" id="KW-1185">Reference proteome</keyword>
<organism evidence="1 2">
    <name type="scientific">Calocera cornea HHB12733</name>
    <dbReference type="NCBI Taxonomy" id="1353952"/>
    <lineage>
        <taxon>Eukaryota</taxon>
        <taxon>Fungi</taxon>
        <taxon>Dikarya</taxon>
        <taxon>Basidiomycota</taxon>
        <taxon>Agaricomycotina</taxon>
        <taxon>Dacrymycetes</taxon>
        <taxon>Dacrymycetales</taxon>
        <taxon>Dacrymycetaceae</taxon>
        <taxon>Calocera</taxon>
    </lineage>
</organism>
<evidence type="ECO:0000313" key="1">
    <source>
        <dbReference type="EMBL" id="KZT50440.1"/>
    </source>
</evidence>
<proteinExistence type="predicted"/>
<dbReference type="InParanoid" id="A0A165C9C7"/>
<accession>A0A165C9C7</accession>
<name>A0A165C9C7_9BASI</name>
<protein>
    <submittedName>
        <fullName evidence="1">Uncharacterized protein</fullName>
    </submittedName>
</protein>
<dbReference type="Proteomes" id="UP000076842">
    <property type="component" value="Unassembled WGS sequence"/>
</dbReference>